<dbReference type="InterPro" id="IPR038105">
    <property type="entry name" value="Kif23_Arf-bd_sf"/>
</dbReference>
<dbReference type="OMA" id="TETIMQP"/>
<keyword evidence="4" id="KW-0963">Cytoplasm</keyword>
<dbReference type="GO" id="GO:0007018">
    <property type="term" value="P:microtubule-based movement"/>
    <property type="evidence" value="ECO:0007669"/>
    <property type="project" value="InterPro"/>
</dbReference>
<feature type="non-terminal residue" evidence="10">
    <location>
        <position position="589"/>
    </location>
</feature>
<feature type="compositionally biased region" description="Low complexity" evidence="8">
    <location>
        <begin position="430"/>
        <end position="441"/>
    </location>
</feature>
<dbReference type="GO" id="GO:0005871">
    <property type="term" value="C:kinesin complex"/>
    <property type="evidence" value="ECO:0007669"/>
    <property type="project" value="TreeGrafter"/>
</dbReference>
<accession>A0A087SX78</accession>
<dbReference type="GO" id="GO:0005874">
    <property type="term" value="C:microtubule"/>
    <property type="evidence" value="ECO:0007669"/>
    <property type="project" value="UniProtKB-KW"/>
</dbReference>
<dbReference type="GO" id="GO:0051256">
    <property type="term" value="P:mitotic spindle midzone assembly"/>
    <property type="evidence" value="ECO:0007669"/>
    <property type="project" value="TreeGrafter"/>
</dbReference>
<dbReference type="InterPro" id="IPR027640">
    <property type="entry name" value="Kinesin-like_fam"/>
</dbReference>
<dbReference type="InterPro" id="IPR036961">
    <property type="entry name" value="Kinesin_motor_dom_sf"/>
</dbReference>
<feature type="coiled-coil region" evidence="7">
    <location>
        <begin position="299"/>
        <end position="347"/>
    </location>
</feature>
<dbReference type="PANTHER" id="PTHR24115">
    <property type="entry name" value="KINESIN-RELATED"/>
    <property type="match status" value="1"/>
</dbReference>
<organism evidence="10 11">
    <name type="scientific">Stegodyphus mimosarum</name>
    <name type="common">African social velvet spider</name>
    <dbReference type="NCBI Taxonomy" id="407821"/>
    <lineage>
        <taxon>Eukaryota</taxon>
        <taxon>Metazoa</taxon>
        <taxon>Ecdysozoa</taxon>
        <taxon>Arthropoda</taxon>
        <taxon>Chelicerata</taxon>
        <taxon>Arachnida</taxon>
        <taxon>Araneae</taxon>
        <taxon>Araneomorphae</taxon>
        <taxon>Entelegynae</taxon>
        <taxon>Eresoidea</taxon>
        <taxon>Eresidae</taxon>
        <taxon>Stegodyphus</taxon>
    </lineage>
</organism>
<dbReference type="GO" id="GO:0016887">
    <property type="term" value="F:ATP hydrolysis activity"/>
    <property type="evidence" value="ECO:0007669"/>
    <property type="project" value="TreeGrafter"/>
</dbReference>
<gene>
    <name evidence="10" type="ORF">X975_05549</name>
</gene>
<dbReference type="PRINTS" id="PR00380">
    <property type="entry name" value="KINESINHEAVY"/>
</dbReference>
<keyword evidence="6" id="KW-0505">Motor protein</keyword>
<feature type="region of interest" description="Disordered" evidence="8">
    <location>
        <begin position="487"/>
        <end position="526"/>
    </location>
</feature>
<feature type="compositionally biased region" description="Polar residues" evidence="8">
    <location>
        <begin position="487"/>
        <end position="497"/>
    </location>
</feature>
<dbReference type="Pfam" id="PF00225">
    <property type="entry name" value="Kinesin"/>
    <property type="match status" value="1"/>
</dbReference>
<evidence type="ECO:0000256" key="5">
    <source>
        <dbReference type="PROSITE-ProRule" id="PRU00283"/>
    </source>
</evidence>
<dbReference type="GO" id="GO:0003777">
    <property type="term" value="F:microtubule motor activity"/>
    <property type="evidence" value="ECO:0007669"/>
    <property type="project" value="InterPro"/>
</dbReference>
<dbReference type="Pfam" id="PF16540">
    <property type="entry name" value="MKLP1_Arf_bdg"/>
    <property type="match status" value="1"/>
</dbReference>
<dbReference type="OrthoDB" id="2403182at2759"/>
<dbReference type="STRING" id="407821.A0A087SX78"/>
<dbReference type="InterPro" id="IPR032384">
    <property type="entry name" value="Kif23_Arf-bd"/>
</dbReference>
<dbReference type="EMBL" id="KK112373">
    <property type="protein sequence ID" value="KFM57467.1"/>
    <property type="molecule type" value="Genomic_DNA"/>
</dbReference>
<dbReference type="PROSITE" id="PS00411">
    <property type="entry name" value="KINESIN_MOTOR_1"/>
    <property type="match status" value="1"/>
</dbReference>
<dbReference type="PROSITE" id="PS50067">
    <property type="entry name" value="KINESIN_MOTOR_2"/>
    <property type="match status" value="1"/>
</dbReference>
<dbReference type="PANTHER" id="PTHR24115:SF600">
    <property type="entry name" value="KINESIN-LIKE PROTEIN KIF23"/>
    <property type="match status" value="1"/>
</dbReference>
<dbReference type="InterPro" id="IPR019821">
    <property type="entry name" value="Kinesin_motor_CS"/>
</dbReference>
<dbReference type="AlphaFoldDB" id="A0A087SX78"/>
<comment type="similarity">
    <text evidence="5 6">Belongs to the TRAFAC class myosin-kinesin ATPase superfamily. Kinesin family.</text>
</comment>
<dbReference type="GO" id="GO:0005634">
    <property type="term" value="C:nucleus"/>
    <property type="evidence" value="ECO:0007669"/>
    <property type="project" value="TreeGrafter"/>
</dbReference>
<keyword evidence="6" id="KW-0493">Microtubule</keyword>
<evidence type="ECO:0000256" key="7">
    <source>
        <dbReference type="SAM" id="Coils"/>
    </source>
</evidence>
<dbReference type="Proteomes" id="UP000054359">
    <property type="component" value="Unassembled WGS sequence"/>
</dbReference>
<evidence type="ECO:0000256" key="6">
    <source>
        <dbReference type="RuleBase" id="RU000394"/>
    </source>
</evidence>
<dbReference type="Gene3D" id="2.60.40.4330">
    <property type="entry name" value="Kinesin-like protein Kif23, Arf6-interacting domain"/>
    <property type="match status" value="1"/>
</dbReference>
<dbReference type="SMART" id="SM00129">
    <property type="entry name" value="KISc"/>
    <property type="match status" value="1"/>
</dbReference>
<dbReference type="Gene3D" id="3.40.850.10">
    <property type="entry name" value="Kinesin motor domain"/>
    <property type="match status" value="1"/>
</dbReference>
<dbReference type="InterPro" id="IPR001752">
    <property type="entry name" value="Kinesin_motor_dom"/>
</dbReference>
<evidence type="ECO:0000256" key="1">
    <source>
        <dbReference type="ARBA" id="ARBA00004245"/>
    </source>
</evidence>
<protein>
    <recommendedName>
        <fullName evidence="6">Kinesin-like protein</fullName>
    </recommendedName>
</protein>
<reference evidence="10 11" key="1">
    <citation type="submission" date="2013-11" db="EMBL/GenBank/DDBJ databases">
        <title>Genome sequencing of Stegodyphus mimosarum.</title>
        <authorList>
            <person name="Bechsgaard J."/>
        </authorList>
    </citation>
    <scope>NUCLEOTIDE SEQUENCE [LARGE SCALE GENOMIC DNA]</scope>
</reference>
<dbReference type="GO" id="GO:0005524">
    <property type="term" value="F:ATP binding"/>
    <property type="evidence" value="ECO:0007669"/>
    <property type="project" value="UniProtKB-KW"/>
</dbReference>
<evidence type="ECO:0000256" key="3">
    <source>
        <dbReference type="ARBA" id="ARBA00022840"/>
    </source>
</evidence>
<evidence type="ECO:0000259" key="9">
    <source>
        <dbReference type="PROSITE" id="PS50067"/>
    </source>
</evidence>
<keyword evidence="3 6" id="KW-0067">ATP-binding</keyword>
<comment type="caution">
    <text evidence="5">Lacks conserved residue(s) required for the propagation of feature annotation.</text>
</comment>
<comment type="subcellular location">
    <subcellularLocation>
        <location evidence="1">Cytoplasm</location>
        <location evidence="1">Cytoskeleton</location>
    </subcellularLocation>
</comment>
<keyword evidence="4" id="KW-0206">Cytoskeleton</keyword>
<evidence type="ECO:0000256" key="8">
    <source>
        <dbReference type="SAM" id="MobiDB-lite"/>
    </source>
</evidence>
<evidence type="ECO:0000313" key="10">
    <source>
        <dbReference type="EMBL" id="KFM57467.1"/>
    </source>
</evidence>
<dbReference type="SUPFAM" id="SSF52540">
    <property type="entry name" value="P-loop containing nucleoside triphosphate hydrolases"/>
    <property type="match status" value="1"/>
</dbReference>
<proteinExistence type="inferred from homology"/>
<dbReference type="InterPro" id="IPR027417">
    <property type="entry name" value="P-loop_NTPase"/>
</dbReference>
<keyword evidence="11" id="KW-1185">Reference proteome</keyword>
<dbReference type="GO" id="GO:0008017">
    <property type="term" value="F:microtubule binding"/>
    <property type="evidence" value="ECO:0007669"/>
    <property type="project" value="InterPro"/>
</dbReference>
<feature type="region of interest" description="Disordered" evidence="8">
    <location>
        <begin position="430"/>
        <end position="466"/>
    </location>
</feature>
<keyword evidence="7" id="KW-0175">Coiled coil</keyword>
<name>A0A087SX78_STEMI</name>
<sequence>MLREDASKNMYVFGVVESEVKTVEEALELFYKGQQRRRVSHTALNTESSRSHSVFTIRIAQAPLDPLGAEILQDKDQVVVSQLSLVDLAGSERPLRTRNTGQKLREAGNINASLMALRTCIEVLRESQTQGASKMVPYRESKLTHLFKTFFEGEGRIRMIVCINPRADDYDETTHVMRFAEMTQDVLITRPTPVSTPTLLGLKSGRGNIYREAVKQAKEQRVPVSEILAPAVYSLGPEFPQLIVHTSDDESVYINLIEFLGNRIARRNSFVQDLVRRQEDFRKNLMGIDKENVQLKQEKIILQMDLEAREQQVRSLERKLSASEQTVEMLQKQLSDAKNEVAAAKFQMSTKDKILSEQEKEVQHVKLKMQEKLALEKDRMRRIMEKRLAAKQAELERKMCITDEKFRQLREILNADDWEYYGDIWGAAAAPAPSSVTSSSTYESTKPDTRSSKRHKSSLEEPSIPETKFSKAKSAFDLVSGVGKQSASTFQADTDYTSGKENKPPSTSQRSLAIANPRHRRSQSSSGDVWIEHKPVGNLELNTVLQPTMRKKKSVSKLEVKDVMKSDVSKYVLEHQEQDSQGEVETQLY</sequence>
<evidence type="ECO:0000256" key="4">
    <source>
        <dbReference type="ARBA" id="ARBA00023212"/>
    </source>
</evidence>
<keyword evidence="2 6" id="KW-0547">Nucleotide-binding</keyword>
<feature type="domain" description="Kinesin motor" evidence="9">
    <location>
        <begin position="1"/>
        <end position="186"/>
    </location>
</feature>
<evidence type="ECO:0000313" key="11">
    <source>
        <dbReference type="Proteomes" id="UP000054359"/>
    </source>
</evidence>
<evidence type="ECO:0000256" key="2">
    <source>
        <dbReference type="ARBA" id="ARBA00022741"/>
    </source>
</evidence>